<gene>
    <name evidence="1" type="ORF">VNI00_004347</name>
</gene>
<accession>A0AAW0DQ75</accession>
<dbReference type="SUPFAM" id="SSF74788">
    <property type="entry name" value="Cullin repeat-like"/>
    <property type="match status" value="1"/>
</dbReference>
<name>A0AAW0DQ75_9AGAR</name>
<organism evidence="1 2">
    <name type="scientific">Paramarasmius palmivorus</name>
    <dbReference type="NCBI Taxonomy" id="297713"/>
    <lineage>
        <taxon>Eukaryota</taxon>
        <taxon>Fungi</taxon>
        <taxon>Dikarya</taxon>
        <taxon>Basidiomycota</taxon>
        <taxon>Agaricomycotina</taxon>
        <taxon>Agaricomycetes</taxon>
        <taxon>Agaricomycetidae</taxon>
        <taxon>Agaricales</taxon>
        <taxon>Marasmiineae</taxon>
        <taxon>Marasmiaceae</taxon>
        <taxon>Paramarasmius</taxon>
    </lineage>
</organism>
<comment type="caution">
    <text evidence="1">The sequence shown here is derived from an EMBL/GenBank/DDBJ whole genome shotgun (WGS) entry which is preliminary data.</text>
</comment>
<dbReference type="Proteomes" id="UP001383192">
    <property type="component" value="Unassembled WGS sequence"/>
</dbReference>
<keyword evidence="2" id="KW-1185">Reference proteome</keyword>
<proteinExistence type="predicted"/>
<reference evidence="1 2" key="1">
    <citation type="submission" date="2024-01" db="EMBL/GenBank/DDBJ databases">
        <title>A draft genome for a cacao thread blight-causing isolate of Paramarasmius palmivorus.</title>
        <authorList>
            <person name="Baruah I.K."/>
            <person name="Bukari Y."/>
            <person name="Amoako-Attah I."/>
            <person name="Meinhardt L.W."/>
            <person name="Bailey B.A."/>
            <person name="Cohen S.P."/>
        </authorList>
    </citation>
    <scope>NUCLEOTIDE SEQUENCE [LARGE SCALE GENOMIC DNA]</scope>
    <source>
        <strain evidence="1 2">GH-12</strain>
    </source>
</reference>
<dbReference type="Gene3D" id="1.20.1310.10">
    <property type="entry name" value="Cullin Repeats"/>
    <property type="match status" value="1"/>
</dbReference>
<evidence type="ECO:0000313" key="2">
    <source>
        <dbReference type="Proteomes" id="UP001383192"/>
    </source>
</evidence>
<evidence type="ECO:0000313" key="1">
    <source>
        <dbReference type="EMBL" id="KAK7053026.1"/>
    </source>
</evidence>
<dbReference type="InterPro" id="IPR016159">
    <property type="entry name" value="Cullin_repeat-like_dom_sf"/>
</dbReference>
<protein>
    <submittedName>
        <fullName evidence="1">Uncharacterized protein</fullName>
    </submittedName>
</protein>
<dbReference type="EMBL" id="JAYKXP010000011">
    <property type="protein sequence ID" value="KAK7053026.1"/>
    <property type="molecule type" value="Genomic_DNA"/>
</dbReference>
<dbReference type="AlphaFoldDB" id="A0AAW0DQ75"/>
<sequence>MPRKPPSISPPFEELWRDIVFPLDQFFKGPTTDSSALDTQSYMKATYACFNLCTSQPHSSDASSLKLQNPELARPFRTTERTGIADDGPELHEPREHKCLFFYEKLDSYFAEHARSLRPQNTDTLDIRHLVGNYQTYAAAVKKADRVLNYFNRHLVERWRDEGKGGFKINRDSQGKLTEKTENRAVPWGYEEGGGNIEDIQGYAEAGSKLMTVVSVNATGLRRFRTEVVEVLDLEVALGREMAESEKEEVVNMLKQIGFPPNHRWRKMLQITENQVT</sequence>